<evidence type="ECO:0000256" key="11">
    <source>
        <dbReference type="SAM" id="Phobius"/>
    </source>
</evidence>
<gene>
    <name evidence="13" type="ORF">KFL_000410090</name>
</gene>
<dbReference type="FunFam" id="3.40.50.300:FF:000665">
    <property type="entry name" value="ABC transporter A family member 2"/>
    <property type="match status" value="1"/>
</dbReference>
<sequence>MGVPQDRSGQGIRRPAEGASPTEIEMSDNTRLLDNAVRPPAGGQQNGGSSPPGRGRGGPGKIRAGYEKVSAADSAEPEGLDEPEGFGLPEPASGRRQLKAMLWRQYLFKKRGWLQTLLELLTPVITMFALVYAYNQTVVEYRPPEIFANQTIHILDRFLDGSLVARDMRDHCAPFAGLAGLQGLSPGDFTEALHSFEQQAALLASGQPFSPHSANETLGASLGIPTPPLFSNLIDCIDVMRLLNQLRRTYWWYNGPIKVPGFDGFVLTHEVLKGAVQGQGGYERLVEAQSKYGNQFGNLLQLGGLAFAPESDDVARLVEHMNSTYRFFDSVYSGTYPSEAAAVDAALGAAGVLKEQEMWAIVVVNKMDFEAGDVDYMIRMNYTTVPKSNRVRHKWSHGIHGGYKHYYTSGFLSIQKAVDDYIFASLPPRAHAAPPPEYLPADVWGLPFPVDGYLYNDFYDAVGPLMGLLMCLCTLYPLGMMVKGIVEEKESRAKETMRIMGLRLWVFHASWFLTYLAVFFAVSVLVTAIISSTFLSRSDPLLIFALLFLFTLSLIPFGFFIAVFFSKSKLAAIVAPFAHFAAIMPRYIFFRTNEDQAIYAKCLAGFLPSTAFTFGIDLLATYEGAFMGLRWDEVADDDFAMSTILLLLLGDFFFYSFLAWYLEQVLPSEYGTRLPFWFPFTKRFWLGESFYDSHIPPEMEEEEGAPSIERVEKGTRKVAVQTKGLRKVYPGGRTAVDGLDLTVYDGQITALLGHNGAGKSTTISMLTGLIRPTGGDAHIWGRSIRTRMDAVRRVIGVCPQHNVLFNKLTVREHLELFSALKGVPPPDISEGVSSVVEQLELADKIDAPAGSLSGGMKRKLQVAIALIGGSKVVFLDEPTSGMDPHSRRAMWELLRKFKDDRAIVLTTHYMDEADVLCDRIAILSDGRLRCCGSSLFLKARYGVGYNLTMTKAGPDCDELAVTRLVTRHVPQAVPLSSAGGEMAFQLPLAYKSGFAALFKELEEKREGLHVGGYGVSMTTLEEVFLRLAQEGDAPHAPSLPAVEPVTSEAPSNSVASSDEEQRANGQTVNGLGGSSEGDADPRSSGEPSGNGLDRRSSLLKKHLARSISRSQSELAVNGHPAQNGDHAAGEPAAPVAQKSGRVTKGRDANGRDAAGDLEHGEKESASGPLDESGSGRSEERSFGRAFKELFRKRAIIARRDLKGMANSILLPVVVIAFVLLILKLNIDPAGPSMKLDFNMYSTLIKHGEKQTSIPVTGADPATLIDVGGPYLELQDDRGIRDSIQLSRELLQTMDSYPEPRYGALVFNDTVLQAYNFSAIADAYGVELESVLPEAIPVPTSLPPDLAQLLNGTSISLADLAQLLNGTSIPANFSINGTPIPPEVVQYLNGTKTSANNPQSVDKAAVVEAIERLRASESRGMGFRVPLTIMHNTSSDHALPALIAELAQARLRARLDRADATLSVSSHPLPLTKNEAETIQTFLTVLSALFVLIPFCYLAATFAVFVVRETAVKAKHLQLVSGASVYAYWLSTYTWDLLVYTVIAAITMLVFALYQDTAMVGSIPKALGLWLLLVLFGAAVIPLSYCYAFFFTSHASAQVAIAGIHFLTGFAFVCASFVMAAIERTKDLNRVLIHFYRWFPPFNFGEGLINLSKLDFEADFRGKTPNPFEWQVLGRPLTLLLLEAALFLAVTVAIERDVAQLVGAALTRIWKRHVAPRVSAQYRHLASQIAPLAFEEAAKRADVAAEDADVAAERSRIESGAADDDIVLVKNLRKVYTVSGQLPKIAVADLCLGIPPGQCFGFLGVNGAGKTTTLSVLTGDLKPTSGTAFITGFSVLNQLPDVQRQIGYCPQFDPLLDLMTGREHLRMYARLKGAREEGLERSVEKLLDAVGLSKYADKVSGSYSGGNKRKLSLAIALVGDPRAVFLDEPSSGMDPVARRAMWDIISRCTVITGAAVILTTHSMEECEALCGRVGVMVAGRLVCLGSVQHLKSRFGDGYHLEIQAGLRTPGGVPAVKQFVATTFLGALLEEEHGGRLKYRLPMEGLSLSRVFGAIEGGKGALAIDDYSVSQSTLEQVFLSFAKSRDAEPIV</sequence>
<keyword evidence="6" id="KW-0547">Nucleotide-binding</keyword>
<dbReference type="GO" id="GO:0042626">
    <property type="term" value="F:ATPase-coupled transmembrane transporter activity"/>
    <property type="evidence" value="ECO:0000318"/>
    <property type="project" value="GO_Central"/>
</dbReference>
<dbReference type="GO" id="GO:0016887">
    <property type="term" value="F:ATP hydrolysis activity"/>
    <property type="evidence" value="ECO:0007669"/>
    <property type="project" value="InterPro"/>
</dbReference>
<feature type="compositionally biased region" description="Acidic residues" evidence="10">
    <location>
        <begin position="75"/>
        <end position="84"/>
    </location>
</feature>
<feature type="compositionally biased region" description="Basic and acidic residues" evidence="10">
    <location>
        <begin position="1144"/>
        <end position="1164"/>
    </location>
</feature>
<comment type="similarity">
    <text evidence="2">Belongs to the ABC transporter superfamily. ABCA family. CPR flippase (TC 3.A.1.211) subfamily.</text>
</comment>
<feature type="transmembrane region" description="Helical" evidence="11">
    <location>
        <begin position="1481"/>
        <end position="1505"/>
    </location>
</feature>
<dbReference type="PROSITE" id="PS50893">
    <property type="entry name" value="ABC_TRANSPORTER_2"/>
    <property type="match status" value="2"/>
</dbReference>
<dbReference type="SMART" id="SM00382">
    <property type="entry name" value="AAA"/>
    <property type="match status" value="2"/>
</dbReference>
<dbReference type="PROSITE" id="PS00211">
    <property type="entry name" value="ABC_TRANSPORTER_1"/>
    <property type="match status" value="2"/>
</dbReference>
<proteinExistence type="inferred from homology"/>
<keyword evidence="4 11" id="KW-0812">Transmembrane</keyword>
<evidence type="ECO:0000256" key="5">
    <source>
        <dbReference type="ARBA" id="ARBA00022737"/>
    </source>
</evidence>
<feature type="transmembrane region" description="Helical" evidence="11">
    <location>
        <begin position="570"/>
        <end position="590"/>
    </location>
</feature>
<evidence type="ECO:0000256" key="7">
    <source>
        <dbReference type="ARBA" id="ARBA00022840"/>
    </source>
</evidence>
<dbReference type="EMBL" id="DF236990">
    <property type="protein sequence ID" value="GAQ79910.1"/>
    <property type="molecule type" value="Genomic_DNA"/>
</dbReference>
<dbReference type="FunFam" id="3.40.50.300:FF:000933">
    <property type="entry name" value="ABC transporter A family member 7"/>
    <property type="match status" value="1"/>
</dbReference>
<feature type="transmembrane region" description="Helical" evidence="11">
    <location>
        <begin position="639"/>
        <end position="662"/>
    </location>
</feature>
<dbReference type="InterPro" id="IPR056264">
    <property type="entry name" value="R2_ABCA1-4-like"/>
</dbReference>
<dbReference type="Pfam" id="PF23321">
    <property type="entry name" value="R1_ABCA1"/>
    <property type="match status" value="1"/>
</dbReference>
<keyword evidence="9 11" id="KW-0472">Membrane</keyword>
<keyword evidence="5" id="KW-0677">Repeat</keyword>
<feature type="domain" description="ABC transporter" evidence="12">
    <location>
        <begin position="720"/>
        <end position="950"/>
    </location>
</feature>
<feature type="transmembrane region" description="Helical" evidence="11">
    <location>
        <begin position="506"/>
        <end position="530"/>
    </location>
</feature>
<keyword evidence="3" id="KW-0813">Transport</keyword>
<dbReference type="GO" id="GO:0140359">
    <property type="term" value="F:ABC-type transporter activity"/>
    <property type="evidence" value="ECO:0007669"/>
    <property type="project" value="InterPro"/>
</dbReference>
<dbReference type="STRING" id="105231.A0A1Y1HMQ5"/>
<reference evidence="13 14" key="1">
    <citation type="journal article" date="2014" name="Nat. Commun.">
        <title>Klebsormidium flaccidum genome reveals primary factors for plant terrestrial adaptation.</title>
        <authorList>
            <person name="Hori K."/>
            <person name="Maruyama F."/>
            <person name="Fujisawa T."/>
            <person name="Togashi T."/>
            <person name="Yamamoto N."/>
            <person name="Seo M."/>
            <person name="Sato S."/>
            <person name="Yamada T."/>
            <person name="Mori H."/>
            <person name="Tajima N."/>
            <person name="Moriyama T."/>
            <person name="Ikeuchi M."/>
            <person name="Watanabe M."/>
            <person name="Wada H."/>
            <person name="Kobayashi K."/>
            <person name="Saito M."/>
            <person name="Masuda T."/>
            <person name="Sasaki-Sekimoto Y."/>
            <person name="Mashiguchi K."/>
            <person name="Awai K."/>
            <person name="Shimojima M."/>
            <person name="Masuda S."/>
            <person name="Iwai M."/>
            <person name="Nobusawa T."/>
            <person name="Narise T."/>
            <person name="Kondo S."/>
            <person name="Saito H."/>
            <person name="Sato R."/>
            <person name="Murakawa M."/>
            <person name="Ihara Y."/>
            <person name="Oshima-Yamada Y."/>
            <person name="Ohtaka K."/>
            <person name="Satoh M."/>
            <person name="Sonobe K."/>
            <person name="Ishii M."/>
            <person name="Ohtani R."/>
            <person name="Kanamori-Sato M."/>
            <person name="Honoki R."/>
            <person name="Miyazaki D."/>
            <person name="Mochizuki H."/>
            <person name="Umetsu J."/>
            <person name="Higashi K."/>
            <person name="Shibata D."/>
            <person name="Kamiya Y."/>
            <person name="Sato N."/>
            <person name="Nakamura Y."/>
            <person name="Tabata S."/>
            <person name="Ida S."/>
            <person name="Kurokawa K."/>
            <person name="Ohta H."/>
        </authorList>
    </citation>
    <scope>NUCLEOTIDE SEQUENCE [LARGE SCALE GENOMIC DNA]</scope>
    <source>
        <strain evidence="13 14">NIES-2285</strain>
    </source>
</reference>
<dbReference type="OrthoDB" id="10255969at2759"/>
<comment type="subcellular location">
    <subcellularLocation>
        <location evidence="1">Membrane</location>
        <topology evidence="1">Multi-pass membrane protein</topology>
    </subcellularLocation>
</comment>
<feature type="transmembrane region" description="Helical" evidence="11">
    <location>
        <begin position="1676"/>
        <end position="1693"/>
    </location>
</feature>
<evidence type="ECO:0000256" key="2">
    <source>
        <dbReference type="ARBA" id="ARBA00008526"/>
    </source>
</evidence>
<organism evidence="13 14">
    <name type="scientific">Klebsormidium nitens</name>
    <name type="common">Green alga</name>
    <name type="synonym">Ulothrix nitens</name>
    <dbReference type="NCBI Taxonomy" id="105231"/>
    <lineage>
        <taxon>Eukaryota</taxon>
        <taxon>Viridiplantae</taxon>
        <taxon>Streptophyta</taxon>
        <taxon>Klebsormidiophyceae</taxon>
        <taxon>Klebsormidiales</taxon>
        <taxon>Klebsormidiaceae</taxon>
        <taxon>Klebsormidium</taxon>
    </lineage>
</organism>
<evidence type="ECO:0000259" key="12">
    <source>
        <dbReference type="PROSITE" id="PS50893"/>
    </source>
</evidence>
<keyword evidence="8 11" id="KW-1133">Transmembrane helix</keyword>
<dbReference type="GO" id="GO:0016020">
    <property type="term" value="C:membrane"/>
    <property type="evidence" value="ECO:0007669"/>
    <property type="project" value="UniProtKB-SubCell"/>
</dbReference>
<dbReference type="InterPro" id="IPR013525">
    <property type="entry name" value="ABC2_TM"/>
</dbReference>
<protein>
    <submittedName>
        <fullName evidence="13">ABC transporter A family</fullName>
    </submittedName>
</protein>
<feature type="region of interest" description="Disordered" evidence="10">
    <location>
        <begin position="1035"/>
        <end position="1181"/>
    </location>
</feature>
<dbReference type="InterPro" id="IPR027417">
    <property type="entry name" value="P-loop_NTPase"/>
</dbReference>
<feature type="domain" description="ABC transporter" evidence="12">
    <location>
        <begin position="1766"/>
        <end position="2002"/>
    </location>
</feature>
<evidence type="ECO:0000313" key="14">
    <source>
        <dbReference type="Proteomes" id="UP000054558"/>
    </source>
</evidence>
<evidence type="ECO:0000256" key="10">
    <source>
        <dbReference type="SAM" id="MobiDB-lite"/>
    </source>
</evidence>
<dbReference type="InterPro" id="IPR017871">
    <property type="entry name" value="ABC_transporter-like_CS"/>
</dbReference>
<dbReference type="Pfam" id="PF12698">
    <property type="entry name" value="ABC2_membrane_3"/>
    <property type="match status" value="2"/>
</dbReference>
<dbReference type="Pfam" id="PF00005">
    <property type="entry name" value="ABC_tran"/>
    <property type="match status" value="2"/>
</dbReference>
<feature type="compositionally biased region" description="Low complexity" evidence="10">
    <location>
        <begin position="39"/>
        <end position="53"/>
    </location>
</feature>
<keyword evidence="7" id="KW-0067">ATP-binding</keyword>
<accession>A0A1Y1HMQ5</accession>
<dbReference type="Gene3D" id="3.40.50.300">
    <property type="entry name" value="P-loop containing nucleotide triphosphate hydrolases"/>
    <property type="match status" value="2"/>
</dbReference>
<dbReference type="InterPro" id="IPR003593">
    <property type="entry name" value="AAA+_ATPase"/>
</dbReference>
<feature type="transmembrane region" description="Helical" evidence="11">
    <location>
        <begin position="542"/>
        <end position="563"/>
    </location>
</feature>
<feature type="transmembrane region" description="Helical" evidence="11">
    <location>
        <begin position="1208"/>
        <end position="1226"/>
    </location>
</feature>
<dbReference type="PANTHER" id="PTHR19229">
    <property type="entry name" value="ATP-BINDING CASSETTE TRANSPORTER SUBFAMILY A ABCA"/>
    <property type="match status" value="1"/>
</dbReference>
<feature type="transmembrane region" description="Helical" evidence="11">
    <location>
        <begin position="465"/>
        <end position="486"/>
    </location>
</feature>
<dbReference type="GO" id="GO:0005319">
    <property type="term" value="F:lipid transporter activity"/>
    <property type="evidence" value="ECO:0000318"/>
    <property type="project" value="GO_Central"/>
</dbReference>
<evidence type="ECO:0000256" key="6">
    <source>
        <dbReference type="ARBA" id="ARBA00022741"/>
    </source>
</evidence>
<keyword evidence="14" id="KW-1185">Reference proteome</keyword>
<name>A0A1Y1HMQ5_KLENI</name>
<dbReference type="SUPFAM" id="SSF52540">
    <property type="entry name" value="P-loop containing nucleoside triphosphate hydrolases"/>
    <property type="match status" value="2"/>
</dbReference>
<dbReference type="PANTHER" id="PTHR19229:SF36">
    <property type="entry name" value="ATP-BINDING CASSETTE SUB-FAMILY A MEMBER 2"/>
    <property type="match status" value="1"/>
</dbReference>
<evidence type="ECO:0000313" key="13">
    <source>
        <dbReference type="EMBL" id="GAQ79910.1"/>
    </source>
</evidence>
<evidence type="ECO:0000256" key="1">
    <source>
        <dbReference type="ARBA" id="ARBA00004141"/>
    </source>
</evidence>
<dbReference type="OMA" id="AWQDYIS"/>
<evidence type="ECO:0000256" key="3">
    <source>
        <dbReference type="ARBA" id="ARBA00022448"/>
    </source>
</evidence>
<evidence type="ECO:0000256" key="4">
    <source>
        <dbReference type="ARBA" id="ARBA00022692"/>
    </source>
</evidence>
<dbReference type="CDD" id="cd03263">
    <property type="entry name" value="ABC_subfamily_A"/>
    <property type="match status" value="2"/>
</dbReference>
<feature type="transmembrane region" description="Helical" evidence="11">
    <location>
        <begin position="1565"/>
        <end position="1590"/>
    </location>
</feature>
<feature type="region of interest" description="Disordered" evidence="10">
    <location>
        <begin position="1"/>
        <end position="91"/>
    </location>
</feature>
<dbReference type="InterPro" id="IPR003439">
    <property type="entry name" value="ABC_transporter-like_ATP-bd"/>
</dbReference>
<dbReference type="InterPro" id="IPR026082">
    <property type="entry name" value="ABCA"/>
</dbReference>
<evidence type="ECO:0000256" key="8">
    <source>
        <dbReference type="ARBA" id="ARBA00022989"/>
    </source>
</evidence>
<feature type="transmembrane region" description="Helical" evidence="11">
    <location>
        <begin position="1596"/>
        <end position="1621"/>
    </location>
</feature>
<evidence type="ECO:0000256" key="9">
    <source>
        <dbReference type="ARBA" id="ARBA00023136"/>
    </source>
</evidence>
<dbReference type="GO" id="GO:0006869">
    <property type="term" value="P:lipid transport"/>
    <property type="evidence" value="ECO:0000318"/>
    <property type="project" value="GO_Central"/>
</dbReference>
<dbReference type="GO" id="GO:0005524">
    <property type="term" value="F:ATP binding"/>
    <property type="evidence" value="ECO:0007669"/>
    <property type="project" value="UniProtKB-KW"/>
</dbReference>
<feature type="transmembrane region" description="Helical" evidence="11">
    <location>
        <begin position="1525"/>
        <end position="1553"/>
    </location>
</feature>
<feature type="transmembrane region" description="Helical" evidence="11">
    <location>
        <begin position="596"/>
        <end position="619"/>
    </location>
</feature>
<dbReference type="Proteomes" id="UP000054558">
    <property type="component" value="Unassembled WGS sequence"/>
</dbReference>